<dbReference type="SUPFAM" id="SSF51735">
    <property type="entry name" value="NAD(P)-binding Rossmann-fold domains"/>
    <property type="match status" value="1"/>
</dbReference>
<sequence length="356" mass="38136">MTVPKTFKAAVVPEPKKQHIIADRSLQPLQSGEVAIKITATAINPIDWKMRDHNVILQELPAVLGSDGAGEIAAVGPDVSDFSVGDRVFFQGTIGNYDASTFQQFANIDSKLAAKTPSNISDDEASTIFVTSVAALVAFYDRTGRELPAPWDKGGDSVGNNAAIVIIGGSSSMGQYAIQMARLSGYSKIITNSSPQHKEFLQNLGATAVLDRQATADDFVAAVGYTPLDFILDTISARVTKQLSVDIVRGAKVTKAEVTKIVIVLIPDLDFEEFDAEQEPKATLHRILGVGSFPQLRYLSEPFVKHLGGEDGYIARGLFKPNRLVVVPGGLAGVDPALEKSKKGVSGEKVVIRPFE</sequence>
<dbReference type="InterPro" id="IPR011032">
    <property type="entry name" value="GroES-like_sf"/>
</dbReference>
<dbReference type="RefSeq" id="XP_024745007.1">
    <property type="nucleotide sequence ID" value="XM_024893758.1"/>
</dbReference>
<dbReference type="Gene3D" id="3.40.50.720">
    <property type="entry name" value="NAD(P)-binding Rossmann-like Domain"/>
    <property type="match status" value="1"/>
</dbReference>
<name>A0A2T4AX80_9HYPO</name>
<dbReference type="EMBL" id="KZ680232">
    <property type="protein sequence ID" value="PTB61687.1"/>
    <property type="molecule type" value="Genomic_DNA"/>
</dbReference>
<proteinExistence type="inferred from homology"/>
<keyword evidence="5" id="KW-1185">Reference proteome</keyword>
<dbReference type="CDD" id="cd08249">
    <property type="entry name" value="enoyl_reductase_like"/>
    <property type="match status" value="1"/>
</dbReference>
<evidence type="ECO:0000313" key="5">
    <source>
        <dbReference type="Proteomes" id="UP000241546"/>
    </source>
</evidence>
<dbReference type="InterPro" id="IPR013154">
    <property type="entry name" value="ADH-like_N"/>
</dbReference>
<dbReference type="SUPFAM" id="SSF50129">
    <property type="entry name" value="GroES-like"/>
    <property type="match status" value="1"/>
</dbReference>
<dbReference type="OrthoDB" id="10257049at2759"/>
<dbReference type="InterPro" id="IPR020843">
    <property type="entry name" value="ER"/>
</dbReference>
<evidence type="ECO:0000259" key="3">
    <source>
        <dbReference type="SMART" id="SM00829"/>
    </source>
</evidence>
<dbReference type="PANTHER" id="PTHR45348">
    <property type="entry name" value="HYPOTHETICAL OXIDOREDUCTASE (EUROFUNG)"/>
    <property type="match status" value="1"/>
</dbReference>
<keyword evidence="2" id="KW-0560">Oxidoreductase</keyword>
<dbReference type="InterPro" id="IPR047122">
    <property type="entry name" value="Trans-enoyl_RdTase-like"/>
</dbReference>
<organism evidence="4 5">
    <name type="scientific">Trichoderma citrinoviride</name>
    <dbReference type="NCBI Taxonomy" id="58853"/>
    <lineage>
        <taxon>Eukaryota</taxon>
        <taxon>Fungi</taxon>
        <taxon>Dikarya</taxon>
        <taxon>Ascomycota</taxon>
        <taxon>Pezizomycotina</taxon>
        <taxon>Sordariomycetes</taxon>
        <taxon>Hypocreomycetidae</taxon>
        <taxon>Hypocreales</taxon>
        <taxon>Hypocreaceae</taxon>
        <taxon>Trichoderma</taxon>
    </lineage>
</organism>
<dbReference type="InterPro" id="IPR036291">
    <property type="entry name" value="NAD(P)-bd_dom_sf"/>
</dbReference>
<gene>
    <name evidence="4" type="ORF">BBK36DRAFT_1145483</name>
</gene>
<reference evidence="5" key="1">
    <citation type="submission" date="2016-07" db="EMBL/GenBank/DDBJ databases">
        <title>Multiple horizontal gene transfer events from other fungi enriched the ability of initially mycotrophic Trichoderma (Ascomycota) to feed on dead plant biomass.</title>
        <authorList>
            <consortium name="DOE Joint Genome Institute"/>
            <person name="Atanasova L."/>
            <person name="Chenthamara K."/>
            <person name="Zhang J."/>
            <person name="Grujic M."/>
            <person name="Henrissat B."/>
            <person name="Kuo A."/>
            <person name="Aerts A."/>
            <person name="Salamov A."/>
            <person name="Lipzen A."/>
            <person name="Labutti K."/>
            <person name="Barry K."/>
            <person name="Miao Y."/>
            <person name="Rahimi M.J."/>
            <person name="Shen Q."/>
            <person name="Grigoriev I.V."/>
            <person name="Kubicek C.P."/>
            <person name="Druzhinina I.S."/>
        </authorList>
    </citation>
    <scope>NUCLEOTIDE SEQUENCE [LARGE SCALE GENOMIC DNA]</scope>
    <source>
        <strain evidence="5">TUCIM 6016</strain>
    </source>
</reference>
<comment type="similarity">
    <text evidence="1">Belongs to the zinc-containing alcohol dehydrogenase family.</text>
</comment>
<dbReference type="GeneID" id="36601876"/>
<accession>A0A2T4AX80</accession>
<feature type="domain" description="Enoyl reductase (ER)" evidence="3">
    <location>
        <begin position="19"/>
        <end position="265"/>
    </location>
</feature>
<dbReference type="SMART" id="SM00829">
    <property type="entry name" value="PKS_ER"/>
    <property type="match status" value="1"/>
</dbReference>
<protein>
    <submittedName>
        <fullName evidence="4">GroES-like protein</fullName>
    </submittedName>
</protein>
<dbReference type="Gene3D" id="3.90.180.10">
    <property type="entry name" value="Medium-chain alcohol dehydrogenases, catalytic domain"/>
    <property type="match status" value="1"/>
</dbReference>
<dbReference type="AlphaFoldDB" id="A0A2T4AX80"/>
<evidence type="ECO:0000256" key="1">
    <source>
        <dbReference type="ARBA" id="ARBA00008072"/>
    </source>
</evidence>
<dbReference type="PANTHER" id="PTHR45348:SF2">
    <property type="entry name" value="ZINC-TYPE ALCOHOL DEHYDROGENASE-LIKE PROTEIN C2E1P3.01"/>
    <property type="match status" value="1"/>
</dbReference>
<dbReference type="Pfam" id="PF08240">
    <property type="entry name" value="ADH_N"/>
    <property type="match status" value="1"/>
</dbReference>
<dbReference type="Proteomes" id="UP000241546">
    <property type="component" value="Unassembled WGS sequence"/>
</dbReference>
<evidence type="ECO:0000313" key="4">
    <source>
        <dbReference type="EMBL" id="PTB61687.1"/>
    </source>
</evidence>
<dbReference type="GO" id="GO:0016651">
    <property type="term" value="F:oxidoreductase activity, acting on NAD(P)H"/>
    <property type="evidence" value="ECO:0007669"/>
    <property type="project" value="InterPro"/>
</dbReference>
<evidence type="ECO:0000256" key="2">
    <source>
        <dbReference type="ARBA" id="ARBA00023002"/>
    </source>
</evidence>